<protein>
    <submittedName>
        <fullName evidence="6">CD5 protein</fullName>
    </submittedName>
</protein>
<feature type="domain" description="SRCR" evidence="5">
    <location>
        <begin position="1"/>
        <end position="96"/>
    </location>
</feature>
<dbReference type="GO" id="GO:0031295">
    <property type="term" value="P:T cell costimulation"/>
    <property type="evidence" value="ECO:0007669"/>
    <property type="project" value="TreeGrafter"/>
</dbReference>
<comment type="caution">
    <text evidence="6">The sequence shown here is derived from an EMBL/GenBank/DDBJ whole genome shotgun (WGS) entry which is preliminary data.</text>
</comment>
<keyword evidence="4" id="KW-1133">Transmembrane helix</keyword>
<keyword evidence="1 2" id="KW-1015">Disulfide bond</keyword>
<keyword evidence="4" id="KW-0812">Transmembrane</keyword>
<dbReference type="PROSITE" id="PS50287">
    <property type="entry name" value="SRCR_2"/>
    <property type="match status" value="2"/>
</dbReference>
<dbReference type="SMART" id="SM00202">
    <property type="entry name" value="SR"/>
    <property type="match status" value="2"/>
</dbReference>
<dbReference type="GO" id="GO:0005886">
    <property type="term" value="C:plasma membrane"/>
    <property type="evidence" value="ECO:0007669"/>
    <property type="project" value="TreeGrafter"/>
</dbReference>
<evidence type="ECO:0000256" key="4">
    <source>
        <dbReference type="SAM" id="Phobius"/>
    </source>
</evidence>
<evidence type="ECO:0000256" key="2">
    <source>
        <dbReference type="PROSITE-ProRule" id="PRU00196"/>
    </source>
</evidence>
<organism evidence="6 7">
    <name type="scientific">Glareola pratincola</name>
    <name type="common">Collared pratincole</name>
    <name type="synonym">Hirundo pratincola</name>
    <dbReference type="NCBI Taxonomy" id="43316"/>
    <lineage>
        <taxon>Eukaryota</taxon>
        <taxon>Metazoa</taxon>
        <taxon>Chordata</taxon>
        <taxon>Craniata</taxon>
        <taxon>Vertebrata</taxon>
        <taxon>Euteleostomi</taxon>
        <taxon>Archelosauria</taxon>
        <taxon>Archosauria</taxon>
        <taxon>Dinosauria</taxon>
        <taxon>Saurischia</taxon>
        <taxon>Theropoda</taxon>
        <taxon>Coelurosauria</taxon>
        <taxon>Aves</taxon>
        <taxon>Neognathae</taxon>
        <taxon>Neoaves</taxon>
        <taxon>Charadriiformes</taxon>
        <taxon>Glareolidae</taxon>
        <taxon>Glareola</taxon>
    </lineage>
</organism>
<dbReference type="InterPro" id="IPR001190">
    <property type="entry name" value="SRCR"/>
</dbReference>
<feature type="region of interest" description="Disordered" evidence="3">
    <location>
        <begin position="98"/>
        <end position="120"/>
    </location>
</feature>
<evidence type="ECO:0000259" key="5">
    <source>
        <dbReference type="PROSITE" id="PS50287"/>
    </source>
</evidence>
<dbReference type="PANTHER" id="PTHR47309">
    <property type="entry name" value="T-CELL SURFACE GLYCOPROTEIN CD5"/>
    <property type="match status" value="1"/>
</dbReference>
<accession>A0A7L4MRE6</accession>
<feature type="region of interest" description="Disordered" evidence="3">
    <location>
        <begin position="299"/>
        <end position="324"/>
    </location>
</feature>
<name>A0A7L4MRE6_GLAPT</name>
<evidence type="ECO:0000256" key="3">
    <source>
        <dbReference type="SAM" id="MobiDB-lite"/>
    </source>
</evidence>
<feature type="compositionally biased region" description="Pro residues" evidence="3">
    <location>
        <begin position="103"/>
        <end position="117"/>
    </location>
</feature>
<feature type="non-terminal residue" evidence="6">
    <location>
        <position position="358"/>
    </location>
</feature>
<comment type="caution">
    <text evidence="2">Lacks conserved residue(s) required for the propagation of feature annotation.</text>
</comment>
<reference evidence="6 7" key="1">
    <citation type="submission" date="2019-09" db="EMBL/GenBank/DDBJ databases">
        <title>Bird 10,000 Genomes (B10K) Project - Family phase.</title>
        <authorList>
            <person name="Zhang G."/>
        </authorList>
    </citation>
    <scope>NUCLEOTIDE SEQUENCE [LARGE SCALE GENOMIC DNA]</scope>
    <source>
        <strain evidence="6">B10K-CU-031-08</strain>
        <tissue evidence="6">Muscle</tissue>
    </source>
</reference>
<dbReference type="Gene3D" id="3.10.250.10">
    <property type="entry name" value="SRCR-like domain"/>
    <property type="match status" value="3"/>
</dbReference>
<keyword evidence="7" id="KW-1185">Reference proteome</keyword>
<feature type="disulfide bond" evidence="2">
    <location>
        <begin position="70"/>
        <end position="80"/>
    </location>
</feature>
<evidence type="ECO:0000313" key="7">
    <source>
        <dbReference type="Proteomes" id="UP000583049"/>
    </source>
</evidence>
<feature type="non-terminal residue" evidence="6">
    <location>
        <position position="1"/>
    </location>
</feature>
<dbReference type="EMBL" id="VWPO01007445">
    <property type="protein sequence ID" value="NXY80256.1"/>
    <property type="molecule type" value="Genomic_DNA"/>
</dbReference>
<dbReference type="PANTHER" id="PTHR47309:SF1">
    <property type="entry name" value="T-CELL SURFACE GLYCOPROTEIN CD5"/>
    <property type="match status" value="1"/>
</dbReference>
<feature type="transmembrane region" description="Helical" evidence="4">
    <location>
        <begin position="330"/>
        <end position="352"/>
    </location>
</feature>
<keyword evidence="4" id="KW-0472">Membrane</keyword>
<evidence type="ECO:0000256" key="1">
    <source>
        <dbReference type="ARBA" id="ARBA00023157"/>
    </source>
</evidence>
<feature type="domain" description="SRCR" evidence="5">
    <location>
        <begin position="122"/>
        <end position="254"/>
    </location>
</feature>
<sequence length="358" mass="38402">LQLHGGGCRCAGMLEVRWRGRWNRVCRDSLGQSGRDDVCRRLGCGPVTVAEPLRFLLPGGKEPPAASLRCQRPVATLATCRWAPANCTEHVVLACSEPVKTTPEPPPAPPSTTPEPIGPSRLQLVDGDSGCSGFLELHREGLWGAVAESPGVSLELAARLCHALRCGTAIDGRGQAQPEPRSHLPVRWEATEPCENRPLFDCFNRTRARWGRTPAFVTCSGSAPRALRRLAGGPTPCEGDAEVFHEGQWRVLCDNRAQRSQWGQQLCRELRCGNLSSSAELRDPPATGVTCGAAGISHRPGARVSPGDTPSCHPGQDSKPRPAGTSASTVVSICLALLLFGVLLLICGPPAYRRLMKR</sequence>
<dbReference type="AlphaFoldDB" id="A0A7L4MRE6"/>
<dbReference type="InterPro" id="IPR003566">
    <property type="entry name" value="Tcell_CD5"/>
</dbReference>
<proteinExistence type="predicted"/>
<dbReference type="PRINTS" id="PR01409">
    <property type="entry name" value="TCELLCD5"/>
</dbReference>
<dbReference type="PRINTS" id="PR00258">
    <property type="entry name" value="SPERACTRCPTR"/>
</dbReference>
<dbReference type="SUPFAM" id="SSF56487">
    <property type="entry name" value="SRCR-like"/>
    <property type="match status" value="3"/>
</dbReference>
<dbReference type="Proteomes" id="UP000583049">
    <property type="component" value="Unassembled WGS sequence"/>
</dbReference>
<evidence type="ECO:0000313" key="6">
    <source>
        <dbReference type="EMBL" id="NXY80256.1"/>
    </source>
</evidence>
<gene>
    <name evidence="6" type="primary">Cd5</name>
    <name evidence="6" type="ORF">GLAPRA_R04155</name>
</gene>
<dbReference type="InterPro" id="IPR036772">
    <property type="entry name" value="SRCR-like_dom_sf"/>
</dbReference>
<dbReference type="Pfam" id="PF00530">
    <property type="entry name" value="SRCR"/>
    <property type="match status" value="1"/>
</dbReference>